<dbReference type="Proteomes" id="UP000193006">
    <property type="component" value="Chromosome"/>
</dbReference>
<dbReference type="RefSeq" id="WP_066151396.1">
    <property type="nucleotide sequence ID" value="NZ_CP020814.1"/>
</dbReference>
<dbReference type="InterPro" id="IPR001279">
    <property type="entry name" value="Metallo-B-lactamas"/>
</dbReference>
<feature type="domain" description="Metallo-beta-lactamase" evidence="1">
    <location>
        <begin position="24"/>
        <end position="228"/>
    </location>
</feature>
<dbReference type="EC" id="1.6.3.-" evidence="2"/>
<dbReference type="InterPro" id="IPR037482">
    <property type="entry name" value="ST1585_MBL-fold"/>
</dbReference>
<dbReference type="Pfam" id="PF00753">
    <property type="entry name" value="Lactamase_B"/>
    <property type="match status" value="1"/>
</dbReference>
<accession>A0A1X9MCK3</accession>
<dbReference type="SUPFAM" id="SSF56281">
    <property type="entry name" value="Metallo-hydrolase/oxidoreductase"/>
    <property type="match status" value="1"/>
</dbReference>
<reference evidence="2 3" key="1">
    <citation type="submission" date="2017-04" db="EMBL/GenBank/DDBJ databases">
        <title>Bacillus krulwichiae AM31D Genome sequencing and assembly.</title>
        <authorList>
            <person name="Krulwich T.A."/>
            <person name="Anastor L."/>
            <person name="Ehrlich R."/>
            <person name="Ehrlich G.D."/>
            <person name="Janto B."/>
        </authorList>
    </citation>
    <scope>NUCLEOTIDE SEQUENCE [LARGE SCALE GENOMIC DNA]</scope>
    <source>
        <strain evidence="2 3">AM31D</strain>
    </source>
</reference>
<dbReference type="Gene3D" id="3.60.15.10">
    <property type="entry name" value="Ribonuclease Z/Hydroxyacylglutathione hydrolase-like"/>
    <property type="match status" value="1"/>
</dbReference>
<dbReference type="InterPro" id="IPR050855">
    <property type="entry name" value="NDM-1-like"/>
</dbReference>
<dbReference type="SMART" id="SM00849">
    <property type="entry name" value="Lactamase_B"/>
    <property type="match status" value="1"/>
</dbReference>
<keyword evidence="3" id="KW-1185">Reference proteome</keyword>
<organism evidence="2 3">
    <name type="scientific">Halalkalibacter krulwichiae</name>
    <dbReference type="NCBI Taxonomy" id="199441"/>
    <lineage>
        <taxon>Bacteria</taxon>
        <taxon>Bacillati</taxon>
        <taxon>Bacillota</taxon>
        <taxon>Bacilli</taxon>
        <taxon>Bacillales</taxon>
        <taxon>Bacillaceae</taxon>
        <taxon>Halalkalibacter</taxon>
    </lineage>
</organism>
<dbReference type="CDD" id="cd07726">
    <property type="entry name" value="ST1585-like_MBL-fold"/>
    <property type="match status" value="1"/>
</dbReference>
<sequence length="319" mass="35579">MSTITEFSSRLALIDGFDLGLKERTGTYVLREQKITLIESGPSPSVSHVTKGLKELGIDLNEVEYIIVTHIHLDHAGGAGLLLSQCPNAKLVVHPKGARHMIDPSRLIAGAKAVYGEQFDQLFNPIVPVQEDLVIIKKDQETLKIGPNCELTFYDTPGHAAHHFSIYDPISNGIFTGDTLGVRYESLAKEGIHFVLPSTSPSQFNPDATKLSLKRIQALNVETIYFGHFSASHEPVKVYNQLSEFLEVFVSTGKEVFDQGGSYLDLQKRLLTTITEYLDELNVPRDHLVYEQLALDLEICSMGIIDYFTKQRKDFSSKL</sequence>
<dbReference type="PANTHER" id="PTHR42951:SF22">
    <property type="entry name" value="METALLO BETA-LACTAMASE SUPERFAMILY LIPOPROTEIN"/>
    <property type="match status" value="1"/>
</dbReference>
<evidence type="ECO:0000313" key="3">
    <source>
        <dbReference type="Proteomes" id="UP000193006"/>
    </source>
</evidence>
<dbReference type="GO" id="GO:0016491">
    <property type="term" value="F:oxidoreductase activity"/>
    <property type="evidence" value="ECO:0007669"/>
    <property type="project" value="UniProtKB-KW"/>
</dbReference>
<dbReference type="InterPro" id="IPR036866">
    <property type="entry name" value="RibonucZ/Hydroxyglut_hydro"/>
</dbReference>
<dbReference type="AlphaFoldDB" id="A0A1X9MCK3"/>
<dbReference type="STRING" id="199441.BkAM31D_11345"/>
<evidence type="ECO:0000313" key="2">
    <source>
        <dbReference type="EMBL" id="ARK30374.1"/>
    </source>
</evidence>
<dbReference type="KEGG" id="bkw:BkAM31D_11345"/>
<name>A0A1X9MCK3_9BACI</name>
<keyword evidence="2" id="KW-0560">Oxidoreductase</keyword>
<dbReference type="PANTHER" id="PTHR42951">
    <property type="entry name" value="METALLO-BETA-LACTAMASE DOMAIN-CONTAINING"/>
    <property type="match status" value="1"/>
</dbReference>
<evidence type="ECO:0000259" key="1">
    <source>
        <dbReference type="SMART" id="SM00849"/>
    </source>
</evidence>
<dbReference type="EMBL" id="CP020814">
    <property type="protein sequence ID" value="ARK30374.1"/>
    <property type="molecule type" value="Genomic_DNA"/>
</dbReference>
<protein>
    <submittedName>
        <fullName evidence="2">Flavo-diiron protein FprA1</fullName>
        <ecNumber evidence="2">1.6.3.-</ecNumber>
    </submittedName>
</protein>
<proteinExistence type="predicted"/>
<gene>
    <name evidence="2" type="primary">fprA1</name>
    <name evidence="2" type="ORF">BkAM31D_11345</name>
</gene>